<sequence length="140" mass="14942">MPKVVSSGTPPFISPSPRLPPEPRLTDACNRTSAVCCHVAGSGDRQGGHVVPTTIRHDGSNRRRSRGVGGAATDVGLLHHSKVGGGRRHMKQLPWRAGYCVDGGGRRAEVHFGRRLAADGGREVGCGRRAEVDFGRWLCV</sequence>
<keyword evidence="3" id="KW-1185">Reference proteome</keyword>
<feature type="region of interest" description="Disordered" evidence="1">
    <location>
        <begin position="47"/>
        <end position="69"/>
    </location>
</feature>
<dbReference type="Proteomes" id="UP000325081">
    <property type="component" value="Unassembled WGS sequence"/>
</dbReference>
<name>A0A5A7QYN6_STRAF</name>
<feature type="region of interest" description="Disordered" evidence="1">
    <location>
        <begin position="1"/>
        <end position="22"/>
    </location>
</feature>
<evidence type="ECO:0000256" key="1">
    <source>
        <dbReference type="SAM" id="MobiDB-lite"/>
    </source>
</evidence>
<dbReference type="AlphaFoldDB" id="A0A5A7QYN6"/>
<evidence type="ECO:0000313" key="2">
    <source>
        <dbReference type="EMBL" id="GER50152.1"/>
    </source>
</evidence>
<reference evidence="3" key="1">
    <citation type="journal article" date="2019" name="Curr. Biol.">
        <title>Genome Sequence of Striga asiatica Provides Insight into the Evolution of Plant Parasitism.</title>
        <authorList>
            <person name="Yoshida S."/>
            <person name="Kim S."/>
            <person name="Wafula E.K."/>
            <person name="Tanskanen J."/>
            <person name="Kim Y.M."/>
            <person name="Honaas L."/>
            <person name="Yang Z."/>
            <person name="Spallek T."/>
            <person name="Conn C.E."/>
            <person name="Ichihashi Y."/>
            <person name="Cheong K."/>
            <person name="Cui S."/>
            <person name="Der J.P."/>
            <person name="Gundlach H."/>
            <person name="Jiao Y."/>
            <person name="Hori C."/>
            <person name="Ishida J.K."/>
            <person name="Kasahara H."/>
            <person name="Kiba T."/>
            <person name="Kim M.S."/>
            <person name="Koo N."/>
            <person name="Laohavisit A."/>
            <person name="Lee Y.H."/>
            <person name="Lumba S."/>
            <person name="McCourt P."/>
            <person name="Mortimer J.C."/>
            <person name="Mutuku J.M."/>
            <person name="Nomura T."/>
            <person name="Sasaki-Sekimoto Y."/>
            <person name="Seto Y."/>
            <person name="Wang Y."/>
            <person name="Wakatake T."/>
            <person name="Sakakibara H."/>
            <person name="Demura T."/>
            <person name="Yamaguchi S."/>
            <person name="Yoneyama K."/>
            <person name="Manabe R.I."/>
            <person name="Nelson D.C."/>
            <person name="Schulman A.H."/>
            <person name="Timko M.P."/>
            <person name="dePamphilis C.W."/>
            <person name="Choi D."/>
            <person name="Shirasu K."/>
        </authorList>
    </citation>
    <scope>NUCLEOTIDE SEQUENCE [LARGE SCALE GENOMIC DNA]</scope>
    <source>
        <strain evidence="3">cv. UVA1</strain>
    </source>
</reference>
<accession>A0A5A7QYN6</accession>
<protein>
    <submittedName>
        <fullName evidence="2">Vacuolar iron transporter (VIT) family protein</fullName>
    </submittedName>
</protein>
<feature type="compositionally biased region" description="Pro residues" evidence="1">
    <location>
        <begin position="12"/>
        <end position="22"/>
    </location>
</feature>
<dbReference type="EMBL" id="BKCP01009070">
    <property type="protein sequence ID" value="GER50152.1"/>
    <property type="molecule type" value="Genomic_DNA"/>
</dbReference>
<evidence type="ECO:0000313" key="3">
    <source>
        <dbReference type="Proteomes" id="UP000325081"/>
    </source>
</evidence>
<gene>
    <name evidence="2" type="ORF">STAS_27439</name>
</gene>
<proteinExistence type="predicted"/>
<comment type="caution">
    <text evidence="2">The sequence shown here is derived from an EMBL/GenBank/DDBJ whole genome shotgun (WGS) entry which is preliminary data.</text>
</comment>
<organism evidence="2 3">
    <name type="scientific">Striga asiatica</name>
    <name type="common">Asiatic witchweed</name>
    <name type="synonym">Buchnera asiatica</name>
    <dbReference type="NCBI Taxonomy" id="4170"/>
    <lineage>
        <taxon>Eukaryota</taxon>
        <taxon>Viridiplantae</taxon>
        <taxon>Streptophyta</taxon>
        <taxon>Embryophyta</taxon>
        <taxon>Tracheophyta</taxon>
        <taxon>Spermatophyta</taxon>
        <taxon>Magnoliopsida</taxon>
        <taxon>eudicotyledons</taxon>
        <taxon>Gunneridae</taxon>
        <taxon>Pentapetalae</taxon>
        <taxon>asterids</taxon>
        <taxon>lamiids</taxon>
        <taxon>Lamiales</taxon>
        <taxon>Orobanchaceae</taxon>
        <taxon>Buchnereae</taxon>
        <taxon>Striga</taxon>
    </lineage>
</organism>